<dbReference type="GO" id="GO:0051539">
    <property type="term" value="F:4 iron, 4 sulfur cluster binding"/>
    <property type="evidence" value="ECO:0007669"/>
    <property type="project" value="UniProtKB-KW"/>
</dbReference>
<dbReference type="AlphaFoldDB" id="A0A1M5I7X4"/>
<dbReference type="InterPro" id="IPR011005">
    <property type="entry name" value="Dihydropteroate_synth-like_sf"/>
</dbReference>
<evidence type="ECO:0000256" key="2">
    <source>
        <dbReference type="ARBA" id="ARBA00022723"/>
    </source>
</evidence>
<dbReference type="PROSITE" id="PS51656">
    <property type="entry name" value="4FE4S"/>
    <property type="match status" value="1"/>
</dbReference>
<keyword evidence="2 7" id="KW-0479">Metal-binding</keyword>
<feature type="binding site" evidence="6">
    <location>
        <position position="349"/>
    </location>
    <ligand>
        <name>5-methoxybenzimidazolylcob(I)amide</name>
        <dbReference type="ChEBI" id="CHEBI:157765"/>
    </ligand>
</feature>
<dbReference type="InterPro" id="IPR007202">
    <property type="entry name" value="4Fe-4S_dom"/>
</dbReference>
<dbReference type="PIRSF" id="PIRSF000376">
    <property type="entry name" value="AcCoA_decarb_gamma"/>
    <property type="match status" value="1"/>
</dbReference>
<dbReference type="RefSeq" id="WP_073041881.1">
    <property type="nucleotide sequence ID" value="NZ_FQVB01000053.1"/>
</dbReference>
<keyword evidence="10" id="KW-1185">Reference proteome</keyword>
<evidence type="ECO:0000256" key="7">
    <source>
        <dbReference type="PIRSR" id="PIRSR000376-2"/>
    </source>
</evidence>
<dbReference type="Gene3D" id="3.40.50.11600">
    <property type="match status" value="1"/>
</dbReference>
<dbReference type="GO" id="GO:0005506">
    <property type="term" value="F:iron ion binding"/>
    <property type="evidence" value="ECO:0007669"/>
    <property type="project" value="InterPro"/>
</dbReference>
<keyword evidence="4 7" id="KW-0411">Iron-sulfur</keyword>
<dbReference type="InterPro" id="IPR016218">
    <property type="entry name" value="AcylCoA_decarb/synth_gsu"/>
</dbReference>
<evidence type="ECO:0000256" key="4">
    <source>
        <dbReference type="ARBA" id="ARBA00023014"/>
    </source>
</evidence>
<dbReference type="Gene3D" id="3.20.20.20">
    <property type="entry name" value="Dihydropteroate synthase-like"/>
    <property type="match status" value="1"/>
</dbReference>
<proteinExistence type="predicted"/>
<accession>A0A1M5I7X4</accession>
<dbReference type="GO" id="GO:0008168">
    <property type="term" value="F:methyltransferase activity"/>
    <property type="evidence" value="ECO:0007669"/>
    <property type="project" value="InterPro"/>
</dbReference>
<keyword evidence="5" id="KW-0170">Cobalt</keyword>
<evidence type="ECO:0000256" key="1">
    <source>
        <dbReference type="ARBA" id="ARBA00022485"/>
    </source>
</evidence>
<dbReference type="InterPro" id="IPR016041">
    <property type="entry name" value="Ac-CoA_synth_d_su_TIM-brl"/>
</dbReference>
<dbReference type="Pfam" id="PF04060">
    <property type="entry name" value="FeS"/>
    <property type="match status" value="1"/>
</dbReference>
<feature type="binding site" evidence="6">
    <location>
        <position position="437"/>
    </location>
    <ligand>
        <name>5-methoxybenzimidazolylcob(I)amide</name>
        <dbReference type="ChEBI" id="CHEBI:157765"/>
    </ligand>
</feature>
<dbReference type="GO" id="GO:0046356">
    <property type="term" value="P:acetyl-CoA catabolic process"/>
    <property type="evidence" value="ECO:0007669"/>
    <property type="project" value="InterPro"/>
</dbReference>
<reference evidence="10" key="1">
    <citation type="submission" date="2016-11" db="EMBL/GenBank/DDBJ databases">
        <authorList>
            <person name="Varghese N."/>
            <person name="Submissions S."/>
        </authorList>
    </citation>
    <scope>NUCLEOTIDE SEQUENCE [LARGE SCALE GENOMIC DNA]</scope>
    <source>
        <strain evidence="10">DSM 9756</strain>
    </source>
</reference>
<dbReference type="PANTHER" id="PTHR36214:SF3">
    <property type="entry name" value="ACETYL-COA DECARBONYLASE_SYNTHASE COMPLEX SUBUNIT GAMMA"/>
    <property type="match status" value="1"/>
</dbReference>
<gene>
    <name evidence="9" type="ORF">SAMN02745206_03537</name>
</gene>
<evidence type="ECO:0000256" key="3">
    <source>
        <dbReference type="ARBA" id="ARBA00023004"/>
    </source>
</evidence>
<dbReference type="Pfam" id="PF03599">
    <property type="entry name" value="CdhD"/>
    <property type="match status" value="1"/>
</dbReference>
<feature type="binding site" evidence="7">
    <location>
        <position position="20"/>
    </location>
    <ligand>
        <name>[4Fe-4S] cluster</name>
        <dbReference type="ChEBI" id="CHEBI:49883"/>
    </ligand>
</feature>
<feature type="binding site" evidence="7">
    <location>
        <position position="42"/>
    </location>
    <ligand>
        <name>[4Fe-4S] cluster</name>
        <dbReference type="ChEBI" id="CHEBI:49883"/>
    </ligand>
</feature>
<dbReference type="InterPro" id="IPR051069">
    <property type="entry name" value="ACDS_complex_subunit"/>
</dbReference>
<keyword evidence="3 7" id="KW-0408">Iron</keyword>
<name>A0A1M5I7X4_9BACT</name>
<dbReference type="OrthoDB" id="140437at2"/>
<dbReference type="NCBIfam" id="NF003195">
    <property type="entry name" value="PRK04165.1"/>
    <property type="match status" value="1"/>
</dbReference>
<evidence type="ECO:0000259" key="8">
    <source>
        <dbReference type="PROSITE" id="PS51656"/>
    </source>
</evidence>
<evidence type="ECO:0000256" key="5">
    <source>
        <dbReference type="ARBA" id="ARBA00023285"/>
    </source>
</evidence>
<protein>
    <submittedName>
        <fullName evidence="9">CO-methylating acetyl-CoA synthase corrinoid iron-sulfur protein large subunit</fullName>
    </submittedName>
</protein>
<organism evidence="9 10">
    <name type="scientific">Desulfacinum infernum DSM 9756</name>
    <dbReference type="NCBI Taxonomy" id="1121391"/>
    <lineage>
        <taxon>Bacteria</taxon>
        <taxon>Pseudomonadati</taxon>
        <taxon>Thermodesulfobacteriota</taxon>
        <taxon>Syntrophobacteria</taxon>
        <taxon>Syntrophobacterales</taxon>
        <taxon>Syntrophobacteraceae</taxon>
        <taxon>Desulfacinum</taxon>
    </lineage>
</organism>
<feature type="binding site" evidence="6">
    <location>
        <position position="343"/>
    </location>
    <ligand>
        <name>5-methoxybenzimidazolylcob(I)amide</name>
        <dbReference type="ChEBI" id="CHEBI:157765"/>
    </ligand>
</feature>
<dbReference type="STRING" id="1121391.SAMN02745206_03537"/>
<dbReference type="Proteomes" id="UP000184076">
    <property type="component" value="Unassembled WGS sequence"/>
</dbReference>
<evidence type="ECO:0000256" key="6">
    <source>
        <dbReference type="PIRSR" id="PIRSR000376-1"/>
    </source>
</evidence>
<sequence>MGLTGIEIFKLLPKTNCGDCGVPTCLAFAMNLASGKAELDACPHVSEEAKEKLAADSAPPVRPLTVGAGDYAVKVGGETVLFRHEKTFVNKPGLATLVTTDEDEASVNGKLERFKACQFERVDLNLRPEMFAVKDTSGDAAKFTALAKKISDATGAALILMSDSVDALKAAATELKDQKPMIYAATADNADALGELAKETGCPLAVKGDGTLDGVIALTQKLTGMGLKDLIIDTGTRDLKKAFEEQIHIRRAAIKDRFRPLGFPTIVFANEMADDLLNEGVVAATFIAKYAAFIVMSDVKPEVTFPLLLERLNIYTDPQRPMTAEQGIYPINNPDENSPVLVTCNFSLTYFIVGGEIESSRQPAWLLVQDTEGLSVMTAWAAGKFNGETVGTFVSKCGIMDKVKHKSIVIPGYAAAISGELEEELPGWTVVVGPREASHIPKFLKEFKPE</sequence>
<dbReference type="PANTHER" id="PTHR36214">
    <property type="match status" value="1"/>
</dbReference>
<feature type="binding site" evidence="7">
    <location>
        <position position="17"/>
    </location>
    <ligand>
        <name>[4Fe-4S] cluster</name>
        <dbReference type="ChEBI" id="CHEBI:49883"/>
    </ligand>
</feature>
<feature type="binding site" evidence="7">
    <location>
        <position position="25"/>
    </location>
    <ligand>
        <name>[4Fe-4S] cluster</name>
        <dbReference type="ChEBI" id="CHEBI:49883"/>
    </ligand>
</feature>
<evidence type="ECO:0000313" key="9">
    <source>
        <dbReference type="EMBL" id="SHG24498.1"/>
    </source>
</evidence>
<feature type="domain" description="4Fe-4S" evidence="8">
    <location>
        <begin position="1"/>
        <end position="59"/>
    </location>
</feature>
<feature type="binding site" evidence="6">
    <location>
        <begin position="373"/>
        <end position="376"/>
    </location>
    <ligand>
        <name>5-methoxybenzimidazolylcob(I)amide</name>
        <dbReference type="ChEBI" id="CHEBI:157765"/>
    </ligand>
</feature>
<dbReference type="EMBL" id="FQVB01000053">
    <property type="protein sequence ID" value="SHG24498.1"/>
    <property type="molecule type" value="Genomic_DNA"/>
</dbReference>
<evidence type="ECO:0000313" key="10">
    <source>
        <dbReference type="Proteomes" id="UP000184076"/>
    </source>
</evidence>
<keyword evidence="1 7" id="KW-0004">4Fe-4S</keyword>